<dbReference type="Proteomes" id="UP000075502">
    <property type="component" value="Unassembled WGS sequence"/>
</dbReference>
<evidence type="ECO:0000313" key="5">
    <source>
        <dbReference type="Proteomes" id="UP000075502"/>
    </source>
</evidence>
<dbReference type="Pfam" id="PF01476">
    <property type="entry name" value="LysM"/>
    <property type="match status" value="1"/>
</dbReference>
<dbReference type="AlphaFoldDB" id="A0A150TSS1"/>
<dbReference type="EMBL" id="JEME01001217">
    <property type="protein sequence ID" value="KYG07742.1"/>
    <property type="molecule type" value="Genomic_DNA"/>
</dbReference>
<feature type="chain" id="PRO_5007569992" description="LysM domain-containing protein" evidence="2">
    <location>
        <begin position="25"/>
        <end position="326"/>
    </location>
</feature>
<dbReference type="PROSITE" id="PS51318">
    <property type="entry name" value="TAT"/>
    <property type="match status" value="1"/>
</dbReference>
<sequence length="326" mass="35297">MSSRRTWFSAGALAATTLVASAAAAFPHVVREGETLAQIAERTYGRVQMEQVLVAANALDAGAGVPIMPGLRLEVPALGHHRVTAGETWAILAERLLGAADRSDVLALSNDTMPWIEPTDGQEIIVPYNLRYVVGQHDTLLTIAYRFLGKRDKAWMLHKYNHFKKDTLRRGMVILVPLTDLPLTTEGKAEAASAGALVRSEGAGRAREAQRRVDAELPQLASDVRSGRYIDAVARASRLLGYGDLARMQIATLHRHLLEAYVALDATGLAETACAAWREHDPTARLDPIELSPKIVRACTSFTEQHLRLPPPDPAPGDAVDAGGAR</sequence>
<feature type="compositionally biased region" description="Low complexity" evidence="1">
    <location>
        <begin position="316"/>
        <end position="326"/>
    </location>
</feature>
<feature type="domain" description="LysM" evidence="3">
    <location>
        <begin position="28"/>
        <end position="76"/>
    </location>
</feature>
<name>A0A150TSS1_SORCE</name>
<feature type="region of interest" description="Disordered" evidence="1">
    <location>
        <begin position="305"/>
        <end position="326"/>
    </location>
</feature>
<dbReference type="InterPro" id="IPR018392">
    <property type="entry name" value="LysM"/>
</dbReference>
<protein>
    <recommendedName>
        <fullName evidence="3">LysM domain-containing protein</fullName>
    </recommendedName>
</protein>
<evidence type="ECO:0000256" key="2">
    <source>
        <dbReference type="SAM" id="SignalP"/>
    </source>
</evidence>
<organism evidence="4 5">
    <name type="scientific">Sorangium cellulosum</name>
    <name type="common">Polyangium cellulosum</name>
    <dbReference type="NCBI Taxonomy" id="56"/>
    <lineage>
        <taxon>Bacteria</taxon>
        <taxon>Pseudomonadati</taxon>
        <taxon>Myxococcota</taxon>
        <taxon>Polyangia</taxon>
        <taxon>Polyangiales</taxon>
        <taxon>Polyangiaceae</taxon>
        <taxon>Sorangium</taxon>
    </lineage>
</organism>
<accession>A0A150TSS1</accession>
<reference evidence="4 5" key="1">
    <citation type="submission" date="2014-02" db="EMBL/GenBank/DDBJ databases">
        <title>The small core and large imbalanced accessory genome model reveals a collaborative survival strategy of Sorangium cellulosum strains in nature.</title>
        <authorList>
            <person name="Han K."/>
            <person name="Peng R."/>
            <person name="Blom J."/>
            <person name="Li Y.-Z."/>
        </authorList>
    </citation>
    <scope>NUCLEOTIDE SEQUENCE [LARGE SCALE GENOMIC DNA]</scope>
    <source>
        <strain evidence="4 5">So0007-03</strain>
    </source>
</reference>
<keyword evidence="2" id="KW-0732">Signal</keyword>
<proteinExistence type="predicted"/>
<feature type="signal peptide" evidence="2">
    <location>
        <begin position="1"/>
        <end position="24"/>
    </location>
</feature>
<comment type="caution">
    <text evidence="4">The sequence shown here is derived from an EMBL/GenBank/DDBJ whole genome shotgun (WGS) entry which is preliminary data.</text>
</comment>
<evidence type="ECO:0000313" key="4">
    <source>
        <dbReference type="EMBL" id="KYG07742.1"/>
    </source>
</evidence>
<gene>
    <name evidence="4" type="ORF">BE21_27645</name>
</gene>
<dbReference type="InterPro" id="IPR006311">
    <property type="entry name" value="TAT_signal"/>
</dbReference>
<evidence type="ECO:0000259" key="3">
    <source>
        <dbReference type="Pfam" id="PF01476"/>
    </source>
</evidence>
<evidence type="ECO:0000256" key="1">
    <source>
        <dbReference type="SAM" id="MobiDB-lite"/>
    </source>
</evidence>
<dbReference type="CDD" id="cd00118">
    <property type="entry name" value="LysM"/>
    <property type="match status" value="1"/>
</dbReference>